<feature type="region of interest" description="Disordered" evidence="1">
    <location>
        <begin position="1"/>
        <end position="30"/>
    </location>
</feature>
<organism evidence="2 3">
    <name type="scientific">Nannocystis pusilla</name>
    <dbReference type="NCBI Taxonomy" id="889268"/>
    <lineage>
        <taxon>Bacteria</taxon>
        <taxon>Pseudomonadati</taxon>
        <taxon>Myxococcota</taxon>
        <taxon>Polyangia</taxon>
        <taxon>Nannocystales</taxon>
        <taxon>Nannocystaceae</taxon>
        <taxon>Nannocystis</taxon>
    </lineage>
</organism>
<reference evidence="2" key="1">
    <citation type="submission" date="2022-11" db="EMBL/GenBank/DDBJ databases">
        <title>Minimal conservation of predation-associated metabolite biosynthetic gene clusters underscores biosynthetic potential of Myxococcota including descriptions for ten novel species: Archangium lansinium sp. nov., Myxococcus landrumus sp. nov., Nannocystis bai.</title>
        <authorList>
            <person name="Ahearne A."/>
            <person name="Stevens C."/>
            <person name="Phillips K."/>
        </authorList>
    </citation>
    <scope>NUCLEOTIDE SEQUENCE</scope>
    <source>
        <strain evidence="2">Na p29</strain>
    </source>
</reference>
<accession>A0A9X3EW89</accession>
<comment type="caution">
    <text evidence="2">The sequence shown here is derived from an EMBL/GenBank/DDBJ whole genome shotgun (WGS) entry which is preliminary data.</text>
</comment>
<dbReference type="EMBL" id="JAPNKE010000002">
    <property type="protein sequence ID" value="MCY1011434.1"/>
    <property type="molecule type" value="Genomic_DNA"/>
</dbReference>
<proteinExistence type="predicted"/>
<sequence length="135" mass="13914">MELAQAAGGVGEEDQAEHREGGVEAGALPRQVLPVADAGVDFDPGPVGALAQAVDHRRGEVESGDVRDLGGDQQGQSAGAAGDVEHARVGGRGGQRDRVAGVGVQEVDAALGVRFVDEVPRGRIGERRLRGHARR</sequence>
<dbReference type="Proteomes" id="UP001150924">
    <property type="component" value="Unassembled WGS sequence"/>
</dbReference>
<evidence type="ECO:0000256" key="1">
    <source>
        <dbReference type="SAM" id="MobiDB-lite"/>
    </source>
</evidence>
<protein>
    <submittedName>
        <fullName evidence="2">Uncharacterized protein</fullName>
    </submittedName>
</protein>
<dbReference type="AlphaFoldDB" id="A0A9X3EW89"/>
<name>A0A9X3EW89_9BACT</name>
<keyword evidence="3" id="KW-1185">Reference proteome</keyword>
<feature type="region of interest" description="Disordered" evidence="1">
    <location>
        <begin position="53"/>
        <end position="97"/>
    </location>
</feature>
<feature type="compositionally biased region" description="Basic and acidic residues" evidence="1">
    <location>
        <begin position="83"/>
        <end position="97"/>
    </location>
</feature>
<evidence type="ECO:0000313" key="3">
    <source>
        <dbReference type="Proteomes" id="UP001150924"/>
    </source>
</evidence>
<evidence type="ECO:0000313" key="2">
    <source>
        <dbReference type="EMBL" id="MCY1011434.1"/>
    </source>
</evidence>
<feature type="compositionally biased region" description="Basic and acidic residues" evidence="1">
    <location>
        <begin position="54"/>
        <end position="70"/>
    </location>
</feature>
<gene>
    <name evidence="2" type="ORF">OV079_38920</name>
</gene>